<name>A0ACC1S7F7_9APHY</name>
<keyword evidence="2" id="KW-1185">Reference proteome</keyword>
<evidence type="ECO:0000313" key="2">
    <source>
        <dbReference type="Proteomes" id="UP001148662"/>
    </source>
</evidence>
<accession>A0ACC1S7F7</accession>
<comment type="caution">
    <text evidence="1">The sequence shown here is derived from an EMBL/GenBank/DDBJ whole genome shotgun (WGS) entry which is preliminary data.</text>
</comment>
<reference evidence="1" key="1">
    <citation type="submission" date="2022-07" db="EMBL/GenBank/DDBJ databases">
        <title>Genome Sequence of Phlebia brevispora.</title>
        <authorList>
            <person name="Buettner E."/>
        </authorList>
    </citation>
    <scope>NUCLEOTIDE SEQUENCE</scope>
    <source>
        <strain evidence="1">MPL23</strain>
    </source>
</reference>
<organism evidence="1 2">
    <name type="scientific">Phlebia brevispora</name>
    <dbReference type="NCBI Taxonomy" id="194682"/>
    <lineage>
        <taxon>Eukaryota</taxon>
        <taxon>Fungi</taxon>
        <taxon>Dikarya</taxon>
        <taxon>Basidiomycota</taxon>
        <taxon>Agaricomycotina</taxon>
        <taxon>Agaricomycetes</taxon>
        <taxon>Polyporales</taxon>
        <taxon>Meruliaceae</taxon>
        <taxon>Phlebia</taxon>
    </lineage>
</organism>
<protein>
    <submittedName>
        <fullName evidence="1">Uncharacterized protein</fullName>
    </submittedName>
</protein>
<evidence type="ECO:0000313" key="1">
    <source>
        <dbReference type="EMBL" id="KAJ3533636.1"/>
    </source>
</evidence>
<gene>
    <name evidence="1" type="ORF">NM688_g7256</name>
</gene>
<proteinExistence type="predicted"/>
<sequence length="440" mass="47224">MLPELIFGGKNAAQLANVAGNIDVNAGWNAQLDLLEPSSNPEILEAFIEVLLEEIAGKVEAGFPVTVTDLWARSLARHFCNGTTLANFFNPNITHGAGITLSEMISLPNFKQHLIPFPIIVADSLSKFQNNKEIIPGNSAPLTNPIYEFTPFEMGSYDPILAAFTPTKFLGSQNGECTTGFDQLAYIAGASSNIFNTFNISESVLEASPIGPLVAALNEAFPGQEVELDAAAVPNPFLGLERGTFLDSNQTMLTLVDGGSDGEISPLQPMLVKARGIDVIFVIDAPADTIENFTNGSSLISSRERAALFPKSYSFPPIPNSPNTFVSEGLVKRPTFFGCNSRPQTDEPLFIYIANGGAPLGQAPVTNISTMDTALTNSQIAAILEQVNDVATQGIPVHETQKDPEWPVCLACGVVDRAREKLGIPRTGVCAQCLERYCWS</sequence>
<dbReference type="EMBL" id="JANHOG010001656">
    <property type="protein sequence ID" value="KAJ3533636.1"/>
    <property type="molecule type" value="Genomic_DNA"/>
</dbReference>
<dbReference type="Proteomes" id="UP001148662">
    <property type="component" value="Unassembled WGS sequence"/>
</dbReference>